<proteinExistence type="predicted"/>
<dbReference type="Proteomes" id="UP000037237">
    <property type="component" value="Unassembled WGS sequence"/>
</dbReference>
<evidence type="ECO:0000313" key="3">
    <source>
        <dbReference type="Proteomes" id="UP000037237"/>
    </source>
</evidence>
<dbReference type="EMBL" id="LFWU01000075">
    <property type="protein sequence ID" value="KON32188.1"/>
    <property type="molecule type" value="Genomic_DNA"/>
</dbReference>
<dbReference type="SUPFAM" id="SSF51126">
    <property type="entry name" value="Pectin lyase-like"/>
    <property type="match status" value="1"/>
</dbReference>
<reference evidence="2 3" key="1">
    <citation type="submission" date="2015-06" db="EMBL/GenBank/DDBJ databases">
        <title>New insights into the roles of widespread benthic archaea in carbon and nitrogen cycling.</title>
        <authorList>
            <person name="Lazar C.S."/>
            <person name="Baker B.J."/>
            <person name="Seitz K.W."/>
            <person name="Hyde A.S."/>
            <person name="Dick G.J."/>
            <person name="Hinrichs K.-U."/>
            <person name="Teske A.P."/>
        </authorList>
    </citation>
    <scope>NUCLEOTIDE SEQUENCE [LARGE SCALE GENOMIC DNA]</scope>
    <source>
        <strain evidence="2">SG8-32-1</strain>
    </source>
</reference>
<feature type="transmembrane region" description="Helical" evidence="1">
    <location>
        <begin position="236"/>
        <end position="255"/>
    </location>
</feature>
<name>A0A0M0BU90_9ARCH</name>
<protein>
    <submittedName>
        <fullName evidence="2">Uncharacterized protein</fullName>
    </submittedName>
</protein>
<keyword evidence="1" id="KW-0472">Membrane</keyword>
<organism evidence="2 3">
    <name type="scientific">miscellaneous Crenarchaeota group-1 archaeon SG8-32-1</name>
    <dbReference type="NCBI Taxonomy" id="1685124"/>
    <lineage>
        <taxon>Archaea</taxon>
        <taxon>Candidatus Bathyarchaeota</taxon>
        <taxon>MCG-1</taxon>
    </lineage>
</organism>
<dbReference type="Gene3D" id="2.160.20.10">
    <property type="entry name" value="Single-stranded right-handed beta-helix, Pectin lyase-like"/>
    <property type="match status" value="1"/>
</dbReference>
<comment type="caution">
    <text evidence="2">The sequence shown here is derived from an EMBL/GenBank/DDBJ whole genome shotgun (WGS) entry which is preliminary data.</text>
</comment>
<dbReference type="InterPro" id="IPR011050">
    <property type="entry name" value="Pectin_lyase_fold/virulence"/>
</dbReference>
<accession>A0A0M0BU90</accession>
<keyword evidence="1" id="KW-1133">Transmembrane helix</keyword>
<sequence>MKKPSLVVLLLILSLFLVSFPQIEEAKAQGTIYIRADGTVEGTDKIHQSGDIYRLTANISEGIQIQKSSIVLDGEGFTLQGNGEGRGIDLSNGRGQDPSRPEINNVTVKNLKILNFYYGIDNANTNNNTFYGNYIENCQSSLWIIGSLNNNITFNTLNNASISINYSGSNIITKNNFINCWVTLWLSTPPIMDGNYWNNYNGTDNNGDGMGDTPYVIDENNQDNYPLMEPVVIPEFPSWLILPLFLVLAPIVVVIRNKISHKSWI</sequence>
<dbReference type="InterPro" id="IPR012334">
    <property type="entry name" value="Pectin_lyas_fold"/>
</dbReference>
<keyword evidence="1" id="KW-0812">Transmembrane</keyword>
<gene>
    <name evidence="2" type="ORF">AC477_03295</name>
</gene>
<dbReference type="AlphaFoldDB" id="A0A0M0BU90"/>
<evidence type="ECO:0000313" key="2">
    <source>
        <dbReference type="EMBL" id="KON32188.1"/>
    </source>
</evidence>
<evidence type="ECO:0000256" key="1">
    <source>
        <dbReference type="SAM" id="Phobius"/>
    </source>
</evidence>